<dbReference type="PROSITE" id="PS50125">
    <property type="entry name" value="GUANYLATE_CYCLASE_2"/>
    <property type="match status" value="2"/>
</dbReference>
<dbReference type="SMART" id="SM00044">
    <property type="entry name" value="CYCc"/>
    <property type="match status" value="2"/>
</dbReference>
<dbReference type="InterPro" id="IPR001054">
    <property type="entry name" value="A/G_cyclase"/>
</dbReference>
<evidence type="ECO:0000256" key="1">
    <source>
        <dbReference type="ARBA" id="ARBA00001593"/>
    </source>
</evidence>
<dbReference type="GO" id="GO:0005886">
    <property type="term" value="C:plasma membrane"/>
    <property type="evidence" value="ECO:0007669"/>
    <property type="project" value="TreeGrafter"/>
</dbReference>
<keyword evidence="5" id="KW-0479">Metal-binding</keyword>
<evidence type="ECO:0000256" key="11">
    <source>
        <dbReference type="ARBA" id="ARBA00023239"/>
    </source>
</evidence>
<dbReference type="GO" id="GO:0046872">
    <property type="term" value="F:metal ion binding"/>
    <property type="evidence" value="ECO:0007669"/>
    <property type="project" value="UniProtKB-KW"/>
</dbReference>
<evidence type="ECO:0000313" key="14">
    <source>
        <dbReference type="EMBL" id="VDD79329.1"/>
    </source>
</evidence>
<organism evidence="16">
    <name type="scientific">Mesocestoides corti</name>
    <name type="common">Flatworm</name>
    <dbReference type="NCBI Taxonomy" id="53468"/>
    <lineage>
        <taxon>Eukaryota</taxon>
        <taxon>Metazoa</taxon>
        <taxon>Spiralia</taxon>
        <taxon>Lophotrochozoa</taxon>
        <taxon>Platyhelminthes</taxon>
        <taxon>Cestoda</taxon>
        <taxon>Eucestoda</taxon>
        <taxon>Cyclophyllidea</taxon>
        <taxon>Mesocestoididae</taxon>
        <taxon>Mesocestoides</taxon>
    </lineage>
</organism>
<accession>A0A0R3UEC0</accession>
<name>A0A0R3UEC0_MESCO</name>
<proteinExistence type="predicted"/>
<evidence type="ECO:0000256" key="3">
    <source>
        <dbReference type="ARBA" id="ARBA00012201"/>
    </source>
</evidence>
<comment type="subcellular location">
    <subcellularLocation>
        <location evidence="2">Membrane</location>
        <topology evidence="2">Multi-pass membrane protein</topology>
    </subcellularLocation>
</comment>
<evidence type="ECO:0000256" key="12">
    <source>
        <dbReference type="SAM" id="Phobius"/>
    </source>
</evidence>
<dbReference type="EMBL" id="UXSR01005190">
    <property type="protein sequence ID" value="VDD79329.1"/>
    <property type="molecule type" value="Genomic_DNA"/>
</dbReference>
<feature type="domain" description="Guanylate cyclase" evidence="13">
    <location>
        <begin position="306"/>
        <end position="433"/>
    </location>
</feature>
<feature type="transmembrane region" description="Helical" evidence="12">
    <location>
        <begin position="95"/>
        <end position="113"/>
    </location>
</feature>
<keyword evidence="6" id="KW-0547">Nucleotide-binding</keyword>
<evidence type="ECO:0000256" key="9">
    <source>
        <dbReference type="ARBA" id="ARBA00022989"/>
    </source>
</evidence>
<keyword evidence="8" id="KW-0460">Magnesium</keyword>
<dbReference type="Gene3D" id="3.30.70.1230">
    <property type="entry name" value="Nucleotide cyclase"/>
    <property type="match status" value="2"/>
</dbReference>
<dbReference type="SUPFAM" id="SSF55073">
    <property type="entry name" value="Nucleotide cyclase"/>
    <property type="match status" value="2"/>
</dbReference>
<evidence type="ECO:0000313" key="15">
    <source>
        <dbReference type="Proteomes" id="UP000267029"/>
    </source>
</evidence>
<dbReference type="GO" id="GO:0005524">
    <property type="term" value="F:ATP binding"/>
    <property type="evidence" value="ECO:0007669"/>
    <property type="project" value="UniProtKB-KW"/>
</dbReference>
<feature type="transmembrane region" description="Helical" evidence="12">
    <location>
        <begin position="747"/>
        <end position="770"/>
    </location>
</feature>
<comment type="catalytic activity">
    <reaction evidence="1">
        <text>ATP = 3',5'-cyclic AMP + diphosphate</text>
        <dbReference type="Rhea" id="RHEA:15389"/>
        <dbReference type="ChEBI" id="CHEBI:30616"/>
        <dbReference type="ChEBI" id="CHEBI:33019"/>
        <dbReference type="ChEBI" id="CHEBI:58165"/>
        <dbReference type="EC" id="4.6.1.1"/>
    </reaction>
</comment>
<dbReference type="CDD" id="cd07302">
    <property type="entry name" value="CHD"/>
    <property type="match status" value="2"/>
</dbReference>
<dbReference type="AlphaFoldDB" id="A0A0R3UEC0"/>
<dbReference type="GO" id="GO:0009190">
    <property type="term" value="P:cyclic nucleotide biosynthetic process"/>
    <property type="evidence" value="ECO:0007669"/>
    <property type="project" value="InterPro"/>
</dbReference>
<dbReference type="GO" id="GO:0007189">
    <property type="term" value="P:adenylate cyclase-activating G protein-coupled receptor signaling pathway"/>
    <property type="evidence" value="ECO:0007669"/>
    <property type="project" value="TreeGrafter"/>
</dbReference>
<dbReference type="STRING" id="53468.A0A0R3UEC0"/>
<keyword evidence="4 12" id="KW-0812">Transmembrane</keyword>
<feature type="transmembrane region" description="Helical" evidence="12">
    <location>
        <begin position="782"/>
        <end position="798"/>
    </location>
</feature>
<feature type="transmembrane region" description="Helical" evidence="12">
    <location>
        <begin position="125"/>
        <end position="148"/>
    </location>
</feature>
<sequence length="1130" mass="126481">MGGNLLGHELTDIVNATGDPQSGSLADRLVQGIGDAVYCLHLRSRLLKESFDRLNLPYVKASFRRALIYLSLLLCVMLMDVISKVPFGGNRIFELPVYIIFIGVGLLTLLTFYDLSANSCTLMSIAFTTVVGICILVNFGCLSLTLPLQYTLVNILIFAAYMHLPIPLSFSVACHLLLYVGLTTLDSYSGSVRQDHPKSPSQPKVLDKETREYMVATTCFYLVVATSSLAAYVKVFNSLRFRASFLRICQALLIKAKGREALSQQATWLDAVMPKRIRIEYRKVAERHRGMDHSLWVFCDTYDPVSILFAKISGLTALVNDLSAKELLVLLNSLFSSFDVFCYNCGCERIGVLGTIYYCVSGCPKERSDHAVCCSNLALAMMKEVNNLGARRRVDLELAVAIHTGNINGAVVGIERIHFDIYSHSVLTAQKLLAACEPGRIRISEEVLHLLPPIFSTSPARPITELREVQSAIAGKKLEEVQISTYYLSVKTRPLVDQHHLQRRPRTRSIFRLNFRPFGNRPIQPENQAPKTKASTRLRSKFSQFCVLNLSGLQKDPPPRHERLRNSAAWNKDVHRTPKPASIRQILFGLPAEYKDVMAQLVDIEETNAVDNTIIKELSGSSKSLTSLFQAYPINPITLRFYDASLEQNYRDLGPGTMKPVYIDSVILTSAFDVVFLFFYIVIFTGAYATAIGWELTNGILSISSLATAILTILPLVLVVNFAVFGSKEKFSGQLWTRLLRLSRSRVFIELICFLACQLPTLETVFYLLFIQSGEPFNKKDGYIILFAPIAIFVHCLPMDSCYLVRCLSSALSTGILSFALLHYTGYEELQRYQNAWFYDTARLQPSTVGSLIALLSAWILVVLVCRLNETTCRLSFYTEGEAESADQTNSKTMLECDTLLYNIIPRHVVNALLAAGQQTLEVNSVSHANYVPNAGIAFVRLTNFFKGYYREDYQGGKQAIGLLNQIICMFDRHLQDPEFKEVEKLKTYNDSYMIGAGLDALARDSHFSPVEHLLQMVKFCLDLFNLVDNFNSNYILGEESAFDLAIGMDVGAVCAGVIVSMCPRYHVIGSPTELAYLLHLTAPSRKLVVSEATRLELAAHCQFDEVVLKNPPNFGGPFYRCFLTQNYNN</sequence>
<reference evidence="14 15" key="1">
    <citation type="submission" date="2018-10" db="EMBL/GenBank/DDBJ databases">
        <authorList>
            <consortium name="Pathogen Informatics"/>
        </authorList>
    </citation>
    <scope>NUCLEOTIDE SEQUENCE [LARGE SCALE GENOMIC DNA]</scope>
</reference>
<evidence type="ECO:0000256" key="5">
    <source>
        <dbReference type="ARBA" id="ARBA00022723"/>
    </source>
</evidence>
<feature type="transmembrane region" description="Helical" evidence="12">
    <location>
        <begin position="66"/>
        <end position="83"/>
    </location>
</feature>
<reference evidence="16" key="2">
    <citation type="submission" date="2019-11" db="UniProtKB">
        <authorList>
            <consortium name="WormBaseParasite"/>
        </authorList>
    </citation>
    <scope>IDENTIFICATION</scope>
</reference>
<dbReference type="Pfam" id="PF00211">
    <property type="entry name" value="Guanylate_cyc"/>
    <property type="match status" value="2"/>
</dbReference>
<evidence type="ECO:0000256" key="2">
    <source>
        <dbReference type="ARBA" id="ARBA00004141"/>
    </source>
</evidence>
<feature type="transmembrane region" description="Helical" evidence="12">
    <location>
        <begin position="803"/>
        <end position="824"/>
    </location>
</feature>
<dbReference type="OrthoDB" id="2107370at2759"/>
<dbReference type="PANTHER" id="PTHR45627:SF12">
    <property type="entry name" value="ADENYLATE CYCLASE TYPE 2"/>
    <property type="match status" value="1"/>
</dbReference>
<dbReference type="PANTHER" id="PTHR45627">
    <property type="entry name" value="ADENYLATE CYCLASE TYPE 1"/>
    <property type="match status" value="1"/>
</dbReference>
<keyword evidence="9 12" id="KW-1133">Transmembrane helix</keyword>
<evidence type="ECO:0000256" key="8">
    <source>
        <dbReference type="ARBA" id="ARBA00022842"/>
    </source>
</evidence>
<feature type="transmembrane region" description="Helical" evidence="12">
    <location>
        <begin position="213"/>
        <end position="233"/>
    </location>
</feature>
<evidence type="ECO:0000259" key="13">
    <source>
        <dbReference type="PROSITE" id="PS50125"/>
    </source>
</evidence>
<evidence type="ECO:0000256" key="10">
    <source>
        <dbReference type="ARBA" id="ARBA00023136"/>
    </source>
</evidence>
<evidence type="ECO:0000256" key="6">
    <source>
        <dbReference type="ARBA" id="ARBA00022741"/>
    </source>
</evidence>
<dbReference type="WBParaSite" id="MCU_000315-RA">
    <property type="protein sequence ID" value="MCU_000315-RA"/>
    <property type="gene ID" value="MCU_000315"/>
</dbReference>
<dbReference type="InterPro" id="IPR029787">
    <property type="entry name" value="Nucleotide_cyclase"/>
</dbReference>
<dbReference type="EC" id="4.6.1.1" evidence="3"/>
<dbReference type="GO" id="GO:0035556">
    <property type="term" value="P:intracellular signal transduction"/>
    <property type="evidence" value="ECO:0007669"/>
    <property type="project" value="InterPro"/>
</dbReference>
<protein>
    <recommendedName>
        <fullName evidence="3">adenylate cyclase</fullName>
        <ecNumber evidence="3">4.6.1.1</ecNumber>
    </recommendedName>
</protein>
<dbReference type="Proteomes" id="UP000267029">
    <property type="component" value="Unassembled WGS sequence"/>
</dbReference>
<evidence type="ECO:0000313" key="16">
    <source>
        <dbReference type="WBParaSite" id="MCU_000315-RA"/>
    </source>
</evidence>
<feature type="transmembrane region" description="Helical" evidence="12">
    <location>
        <begin position="155"/>
        <end position="180"/>
    </location>
</feature>
<keyword evidence="10 12" id="KW-0472">Membrane</keyword>
<feature type="transmembrane region" description="Helical" evidence="12">
    <location>
        <begin position="661"/>
        <end position="688"/>
    </location>
</feature>
<feature type="transmembrane region" description="Helical" evidence="12">
    <location>
        <begin position="844"/>
        <end position="866"/>
    </location>
</feature>
<keyword evidence="15" id="KW-1185">Reference proteome</keyword>
<feature type="transmembrane region" description="Helical" evidence="12">
    <location>
        <begin position="700"/>
        <end position="726"/>
    </location>
</feature>
<gene>
    <name evidence="14" type="ORF">MCOS_LOCUS5332</name>
</gene>
<evidence type="ECO:0000256" key="7">
    <source>
        <dbReference type="ARBA" id="ARBA00022840"/>
    </source>
</evidence>
<keyword evidence="7" id="KW-0067">ATP-binding</keyword>
<keyword evidence="11" id="KW-0456">Lyase</keyword>
<dbReference type="GO" id="GO:0004016">
    <property type="term" value="F:adenylate cyclase activity"/>
    <property type="evidence" value="ECO:0007669"/>
    <property type="project" value="UniProtKB-EC"/>
</dbReference>
<evidence type="ECO:0000256" key="4">
    <source>
        <dbReference type="ARBA" id="ARBA00022692"/>
    </source>
</evidence>
<feature type="domain" description="Guanylate cyclase" evidence="13">
    <location>
        <begin position="936"/>
        <end position="1080"/>
    </location>
</feature>